<dbReference type="AlphaFoldDB" id="A0A4Q9VY66"/>
<dbReference type="Proteomes" id="UP000292781">
    <property type="component" value="Unassembled WGS sequence"/>
</dbReference>
<name>A0A4Q9VY66_9HYPH</name>
<dbReference type="EMBL" id="SJFN01000004">
    <property type="protein sequence ID" value="TBW40338.1"/>
    <property type="molecule type" value="Genomic_DNA"/>
</dbReference>
<sequence length="77" mass="8078">MHLAETPKTSPRETLGRIAALAAAQCHETATIGDDLASMTIDLAAGIATPIALDDLEMMLIRHLDATARRLQAAAIA</sequence>
<proteinExistence type="predicted"/>
<keyword evidence="2" id="KW-1185">Reference proteome</keyword>
<evidence type="ECO:0000313" key="1">
    <source>
        <dbReference type="EMBL" id="TBW40338.1"/>
    </source>
</evidence>
<evidence type="ECO:0000313" key="2">
    <source>
        <dbReference type="Proteomes" id="UP000292781"/>
    </source>
</evidence>
<protein>
    <submittedName>
        <fullName evidence="1">Uncharacterized protein</fullName>
    </submittedName>
</protein>
<dbReference type="RefSeq" id="WP_131306412.1">
    <property type="nucleotide sequence ID" value="NZ_SJFN01000004.1"/>
</dbReference>
<comment type="caution">
    <text evidence="1">The sequence shown here is derived from an EMBL/GenBank/DDBJ whole genome shotgun (WGS) entry which is preliminary data.</text>
</comment>
<reference evidence="1 2" key="1">
    <citation type="submission" date="2019-02" db="EMBL/GenBank/DDBJ databases">
        <title>Siculibacillus lacustris gen. nov., sp. nov., a new rosette-forming bacterium isolated from a freshwater crater lake (Lake St. Ana, Romania).</title>
        <authorList>
            <person name="Felfoldi T."/>
            <person name="Marton Z."/>
            <person name="Szabo A."/>
            <person name="Mentes A."/>
            <person name="Boka K."/>
            <person name="Marialigeti K."/>
            <person name="Mathe I."/>
            <person name="Koncz M."/>
            <person name="Schumann P."/>
            <person name="Toth E."/>
        </authorList>
    </citation>
    <scope>NUCLEOTIDE SEQUENCE [LARGE SCALE GENOMIC DNA]</scope>
    <source>
        <strain evidence="1 2">SA-279</strain>
    </source>
</reference>
<gene>
    <name evidence="1" type="ORF">EYW49_03915</name>
</gene>
<accession>A0A4Q9VY66</accession>
<organism evidence="1 2">
    <name type="scientific">Siculibacillus lacustris</name>
    <dbReference type="NCBI Taxonomy" id="1549641"/>
    <lineage>
        <taxon>Bacteria</taxon>
        <taxon>Pseudomonadati</taxon>
        <taxon>Pseudomonadota</taxon>
        <taxon>Alphaproteobacteria</taxon>
        <taxon>Hyphomicrobiales</taxon>
        <taxon>Ancalomicrobiaceae</taxon>
        <taxon>Siculibacillus</taxon>
    </lineage>
</organism>